<evidence type="ECO:0000256" key="2">
    <source>
        <dbReference type="ARBA" id="ARBA00022840"/>
    </source>
</evidence>
<evidence type="ECO:0000259" key="3">
    <source>
        <dbReference type="Pfam" id="PF06414"/>
    </source>
</evidence>
<dbReference type="InterPro" id="IPR010488">
    <property type="entry name" value="Zeta_toxin_domain"/>
</dbReference>
<dbReference type="OrthoDB" id="2881954at2759"/>
<organism evidence="4 5">
    <name type="scientific">Parascedosporium putredinis</name>
    <dbReference type="NCBI Taxonomy" id="1442378"/>
    <lineage>
        <taxon>Eukaryota</taxon>
        <taxon>Fungi</taxon>
        <taxon>Dikarya</taxon>
        <taxon>Ascomycota</taxon>
        <taxon>Pezizomycotina</taxon>
        <taxon>Sordariomycetes</taxon>
        <taxon>Hypocreomycetidae</taxon>
        <taxon>Microascales</taxon>
        <taxon>Microascaceae</taxon>
        <taxon>Parascedosporium</taxon>
    </lineage>
</organism>
<evidence type="ECO:0000313" key="5">
    <source>
        <dbReference type="Proteomes" id="UP000838763"/>
    </source>
</evidence>
<dbReference type="AlphaFoldDB" id="A0A9P1H9J1"/>
<keyword evidence="2" id="KW-0067">ATP-binding</keyword>
<dbReference type="SUPFAM" id="SSF52540">
    <property type="entry name" value="P-loop containing nucleoside triphosphate hydrolases"/>
    <property type="match status" value="1"/>
</dbReference>
<gene>
    <name evidence="4" type="ORF">PPNO1_LOCUS8727</name>
</gene>
<evidence type="ECO:0000313" key="4">
    <source>
        <dbReference type="EMBL" id="CAI4219157.1"/>
    </source>
</evidence>
<dbReference type="EMBL" id="CALLCH030000019">
    <property type="protein sequence ID" value="CAI4219157.1"/>
    <property type="molecule type" value="Genomic_DNA"/>
</dbReference>
<keyword evidence="1" id="KW-0547">Nucleotide-binding</keyword>
<dbReference type="GO" id="GO:0016301">
    <property type="term" value="F:kinase activity"/>
    <property type="evidence" value="ECO:0007669"/>
    <property type="project" value="InterPro"/>
</dbReference>
<dbReference type="Gene3D" id="3.40.50.300">
    <property type="entry name" value="P-loop containing nucleotide triphosphate hydrolases"/>
    <property type="match status" value="1"/>
</dbReference>
<dbReference type="InterPro" id="IPR027417">
    <property type="entry name" value="P-loop_NTPase"/>
</dbReference>
<feature type="domain" description="Zeta toxin" evidence="3">
    <location>
        <begin position="45"/>
        <end position="248"/>
    </location>
</feature>
<accession>A0A9P1H9J1</accession>
<reference evidence="4" key="1">
    <citation type="submission" date="2022-11" db="EMBL/GenBank/DDBJ databases">
        <authorList>
            <person name="Scott C."/>
            <person name="Bruce N."/>
        </authorList>
    </citation>
    <scope>NUCLEOTIDE SEQUENCE</scope>
</reference>
<protein>
    <recommendedName>
        <fullName evidence="3">Zeta toxin domain-containing protein</fullName>
    </recommendedName>
</protein>
<keyword evidence="5" id="KW-1185">Reference proteome</keyword>
<dbReference type="Proteomes" id="UP000838763">
    <property type="component" value="Unassembled WGS sequence"/>
</dbReference>
<comment type="caution">
    <text evidence="4">The sequence shown here is derived from an EMBL/GenBank/DDBJ whole genome shotgun (WGS) entry which is preliminary data.</text>
</comment>
<name>A0A9P1H9J1_9PEZI</name>
<sequence length="347" mass="37880">METMETIDTSRPRRLHPLRIRITTHLHIRHPPPNSPDVPLLTNAPDTKPLAVLLVGQTGAGKTRTAPVLHAALARHRSHLQPGGGGGGGPERVPVHFIADTYKRFHPAYATLAKQDSFLASRASGADARRWLAMACEAAISRRVDVLLESACRHPNDFIDLAKAFHRGGYRVEVAVLAVPEGLSRLGILTRFHRQLPEAGSKGLPLRLTPKKIHDVSYAGLVASAEWIDAEEGVDQVLVVRRGNLVAFGSERRAGKLEGSVVDVVKRERLRPLSEEEKHLAEQDIAFLGGVEAAAEGLAEVRALLAPLWTREKQDQEFPPLLPLQFPSAPGCSGKKNFNVMRLGALE</sequence>
<dbReference type="Pfam" id="PF06414">
    <property type="entry name" value="Zeta_toxin"/>
    <property type="match status" value="1"/>
</dbReference>
<dbReference type="GO" id="GO:0005524">
    <property type="term" value="F:ATP binding"/>
    <property type="evidence" value="ECO:0007669"/>
    <property type="project" value="UniProtKB-KW"/>
</dbReference>
<evidence type="ECO:0000256" key="1">
    <source>
        <dbReference type="ARBA" id="ARBA00022741"/>
    </source>
</evidence>
<proteinExistence type="predicted"/>